<accession>A0A174KIY2</accession>
<keyword evidence="1" id="KW-0472">Membrane</keyword>
<evidence type="ECO:0000256" key="1">
    <source>
        <dbReference type="SAM" id="Phobius"/>
    </source>
</evidence>
<gene>
    <name evidence="2" type="ORF">ERS852511_01165</name>
</gene>
<dbReference type="AlphaFoldDB" id="A0A174KIY2"/>
<sequence length="49" mass="5731">MRISSNQSPILLVLNFVVILILSVLQNKIFDDEGKVNKHHLFRMPQIDR</sequence>
<keyword evidence="1" id="KW-1133">Transmembrane helix</keyword>
<dbReference type="Proteomes" id="UP000095576">
    <property type="component" value="Unassembled WGS sequence"/>
</dbReference>
<evidence type="ECO:0000313" key="3">
    <source>
        <dbReference type="Proteomes" id="UP000095576"/>
    </source>
</evidence>
<organism evidence="2 3">
    <name type="scientific">Bacteroides thetaiotaomicron</name>
    <dbReference type="NCBI Taxonomy" id="818"/>
    <lineage>
        <taxon>Bacteria</taxon>
        <taxon>Pseudomonadati</taxon>
        <taxon>Bacteroidota</taxon>
        <taxon>Bacteroidia</taxon>
        <taxon>Bacteroidales</taxon>
        <taxon>Bacteroidaceae</taxon>
        <taxon>Bacteroides</taxon>
    </lineage>
</organism>
<proteinExistence type="predicted"/>
<keyword evidence="1" id="KW-0812">Transmembrane</keyword>
<feature type="transmembrane region" description="Helical" evidence="1">
    <location>
        <begin position="6"/>
        <end position="25"/>
    </location>
</feature>
<evidence type="ECO:0000313" key="2">
    <source>
        <dbReference type="EMBL" id="CUP12064.1"/>
    </source>
</evidence>
<dbReference type="EMBL" id="CZAP01000003">
    <property type="protein sequence ID" value="CUP12064.1"/>
    <property type="molecule type" value="Genomic_DNA"/>
</dbReference>
<name>A0A174KIY2_BACT4</name>
<reference evidence="2 3" key="1">
    <citation type="submission" date="2015-09" db="EMBL/GenBank/DDBJ databases">
        <authorList>
            <consortium name="Pathogen Informatics"/>
        </authorList>
    </citation>
    <scope>NUCLEOTIDE SEQUENCE [LARGE SCALE GENOMIC DNA]</scope>
    <source>
        <strain evidence="2 3">2789STDY5834899</strain>
    </source>
</reference>
<protein>
    <submittedName>
        <fullName evidence="2">Uncharacterized protein</fullName>
    </submittedName>
</protein>